<dbReference type="Proteomes" id="UP001549320">
    <property type="component" value="Unassembled WGS sequence"/>
</dbReference>
<evidence type="ECO:0000313" key="7">
    <source>
        <dbReference type="Proteomes" id="UP001549320"/>
    </source>
</evidence>
<dbReference type="PRINTS" id="PR00344">
    <property type="entry name" value="BCTRLSENSOR"/>
</dbReference>
<comment type="caution">
    <text evidence="6">The sequence shown here is derived from an EMBL/GenBank/DDBJ whole genome shotgun (WGS) entry which is preliminary data.</text>
</comment>
<dbReference type="EC" id="2.7.13.3" evidence="2"/>
<name>A0ABV2QGP5_9BURK</name>
<evidence type="ECO:0000256" key="1">
    <source>
        <dbReference type="ARBA" id="ARBA00000085"/>
    </source>
</evidence>
<dbReference type="SMART" id="SM00387">
    <property type="entry name" value="HATPase_c"/>
    <property type="match status" value="1"/>
</dbReference>
<feature type="transmembrane region" description="Helical" evidence="4">
    <location>
        <begin position="116"/>
        <end position="135"/>
    </location>
</feature>
<dbReference type="PROSITE" id="PS50109">
    <property type="entry name" value="HIS_KIN"/>
    <property type="match status" value="1"/>
</dbReference>
<organism evidence="6 7">
    <name type="scientific">Ottowia thiooxydans</name>
    <dbReference type="NCBI Taxonomy" id="219182"/>
    <lineage>
        <taxon>Bacteria</taxon>
        <taxon>Pseudomonadati</taxon>
        <taxon>Pseudomonadota</taxon>
        <taxon>Betaproteobacteria</taxon>
        <taxon>Burkholderiales</taxon>
        <taxon>Comamonadaceae</taxon>
        <taxon>Ottowia</taxon>
    </lineage>
</organism>
<feature type="domain" description="Histidine kinase" evidence="5">
    <location>
        <begin position="254"/>
        <end position="363"/>
    </location>
</feature>
<evidence type="ECO:0000259" key="5">
    <source>
        <dbReference type="PROSITE" id="PS50109"/>
    </source>
</evidence>
<keyword evidence="4" id="KW-0812">Transmembrane</keyword>
<keyword evidence="3" id="KW-0175">Coiled coil</keyword>
<keyword evidence="4" id="KW-0472">Membrane</keyword>
<evidence type="ECO:0000256" key="4">
    <source>
        <dbReference type="SAM" id="Phobius"/>
    </source>
</evidence>
<dbReference type="Pfam" id="PF02518">
    <property type="entry name" value="HATPase_c"/>
    <property type="match status" value="1"/>
</dbReference>
<dbReference type="SUPFAM" id="SSF55874">
    <property type="entry name" value="ATPase domain of HSP90 chaperone/DNA topoisomerase II/histidine kinase"/>
    <property type="match status" value="1"/>
</dbReference>
<keyword evidence="6" id="KW-0418">Kinase</keyword>
<dbReference type="InterPro" id="IPR010559">
    <property type="entry name" value="Sig_transdc_His_kin_internal"/>
</dbReference>
<dbReference type="InterPro" id="IPR005467">
    <property type="entry name" value="His_kinase_dom"/>
</dbReference>
<evidence type="ECO:0000256" key="2">
    <source>
        <dbReference type="ARBA" id="ARBA00012438"/>
    </source>
</evidence>
<dbReference type="InterPro" id="IPR004358">
    <property type="entry name" value="Sig_transdc_His_kin-like_C"/>
</dbReference>
<keyword evidence="6" id="KW-0808">Transferase</keyword>
<accession>A0ABV2QGP5</accession>
<protein>
    <recommendedName>
        <fullName evidence="2">histidine kinase</fullName>
        <ecNumber evidence="2">2.7.13.3</ecNumber>
    </recommendedName>
</protein>
<dbReference type="GO" id="GO:0016301">
    <property type="term" value="F:kinase activity"/>
    <property type="evidence" value="ECO:0007669"/>
    <property type="project" value="UniProtKB-KW"/>
</dbReference>
<evidence type="ECO:0000313" key="6">
    <source>
        <dbReference type="EMBL" id="MET4579717.1"/>
    </source>
</evidence>
<keyword evidence="4" id="KW-1133">Transmembrane helix</keyword>
<dbReference type="InterPro" id="IPR036890">
    <property type="entry name" value="HATPase_C_sf"/>
</dbReference>
<dbReference type="Gene3D" id="3.30.565.10">
    <property type="entry name" value="Histidine kinase-like ATPase, C-terminal domain"/>
    <property type="match status" value="1"/>
</dbReference>
<reference evidence="6 7" key="1">
    <citation type="submission" date="2024-06" db="EMBL/GenBank/DDBJ databases">
        <title>Sorghum-associated microbial communities from plants grown in Nebraska, USA.</title>
        <authorList>
            <person name="Schachtman D."/>
        </authorList>
    </citation>
    <scope>NUCLEOTIDE SEQUENCE [LARGE SCALE GENOMIC DNA]</scope>
    <source>
        <strain evidence="6 7">2709</strain>
    </source>
</reference>
<feature type="transmembrane region" description="Helical" evidence="4">
    <location>
        <begin position="81"/>
        <end position="104"/>
    </location>
</feature>
<feature type="transmembrane region" description="Helical" evidence="4">
    <location>
        <begin position="12"/>
        <end position="30"/>
    </location>
</feature>
<dbReference type="EMBL" id="JBEPSH010000011">
    <property type="protein sequence ID" value="MET4579717.1"/>
    <property type="molecule type" value="Genomic_DNA"/>
</dbReference>
<dbReference type="RefSeq" id="WP_354448078.1">
    <property type="nucleotide sequence ID" value="NZ_JBEPSH010000011.1"/>
</dbReference>
<keyword evidence="7" id="KW-1185">Reference proteome</keyword>
<sequence length="366" mass="39346">MRIDWSATLRHLLQVVAFCCIVAVLTTTIWPNSLYWVQVGNALCVGLITWGVIEFGRYFIDERHCHRSANGGHGWPKGWRGLGLAGIGIGCGFYFGTALGNFLFGTSSLRSTRDDQIGLVVTVVAGAAATFYFHLRGKAANLMADKNAAERDATEAQLKLLQAQLEPHMLFNTLANLRALIAIDPAAAQLMVDRINDYLRATLSASRSTTHPLASEFDRLRDYLELMSIRMGARLKCSIELPEDLRGVLVPPLILQPLVENAIKHGLEPKVAGGLITVRARREGAEVLELEVSDTGVGFEATPLAPAQEHTSSGSSAKGSATGFGLSQVRQRVATAYGVSGVCIVRSNPGAGTTVLIRLPLKGASL</sequence>
<dbReference type="PANTHER" id="PTHR34220:SF9">
    <property type="entry name" value="SIGNAL TRANSDUCTION HISTIDINE KINASE INTERNAL REGION DOMAIN-CONTAINING PROTEIN"/>
    <property type="match status" value="1"/>
</dbReference>
<dbReference type="PANTHER" id="PTHR34220">
    <property type="entry name" value="SENSOR HISTIDINE KINASE YPDA"/>
    <property type="match status" value="1"/>
</dbReference>
<proteinExistence type="predicted"/>
<gene>
    <name evidence="6" type="ORF">ABIE13_004854</name>
</gene>
<dbReference type="Pfam" id="PF06580">
    <property type="entry name" value="His_kinase"/>
    <property type="match status" value="1"/>
</dbReference>
<feature type="coiled-coil region" evidence="3">
    <location>
        <begin position="139"/>
        <end position="166"/>
    </location>
</feature>
<dbReference type="InterPro" id="IPR003594">
    <property type="entry name" value="HATPase_dom"/>
</dbReference>
<evidence type="ECO:0000256" key="3">
    <source>
        <dbReference type="SAM" id="Coils"/>
    </source>
</evidence>
<dbReference type="InterPro" id="IPR050640">
    <property type="entry name" value="Bact_2-comp_sensor_kinase"/>
</dbReference>
<comment type="catalytic activity">
    <reaction evidence="1">
        <text>ATP + protein L-histidine = ADP + protein N-phospho-L-histidine.</text>
        <dbReference type="EC" id="2.7.13.3"/>
    </reaction>
</comment>